<dbReference type="PROSITE" id="PS50066">
    <property type="entry name" value="MADS_BOX_2"/>
    <property type="match status" value="1"/>
</dbReference>
<keyword evidence="3" id="KW-0238">DNA-binding</keyword>
<dbReference type="GO" id="GO:0046983">
    <property type="term" value="F:protein dimerization activity"/>
    <property type="evidence" value="ECO:0007669"/>
    <property type="project" value="InterPro"/>
</dbReference>
<dbReference type="EMBL" id="JAIWQS010000004">
    <property type="protein sequence ID" value="KAJ8768902.1"/>
    <property type="molecule type" value="Genomic_DNA"/>
</dbReference>
<dbReference type="Gene3D" id="3.40.1810.10">
    <property type="entry name" value="Transcription factor, MADS-box"/>
    <property type="match status" value="1"/>
</dbReference>
<comment type="caution">
    <text evidence="8">The sequence shown here is derived from an EMBL/GenBank/DDBJ whole genome shotgun (WGS) entry which is preliminary data.</text>
</comment>
<evidence type="ECO:0000256" key="1">
    <source>
        <dbReference type="ARBA" id="ARBA00004123"/>
    </source>
</evidence>
<dbReference type="GO" id="GO:0005634">
    <property type="term" value="C:nucleus"/>
    <property type="evidence" value="ECO:0007669"/>
    <property type="project" value="UniProtKB-SubCell"/>
</dbReference>
<dbReference type="SMART" id="SM00432">
    <property type="entry name" value="MADS"/>
    <property type="match status" value="1"/>
</dbReference>
<protein>
    <recommendedName>
        <fullName evidence="7">MADS-box domain-containing protein</fullName>
    </recommendedName>
</protein>
<dbReference type="GO" id="GO:0045944">
    <property type="term" value="P:positive regulation of transcription by RNA polymerase II"/>
    <property type="evidence" value="ECO:0007669"/>
    <property type="project" value="InterPro"/>
</dbReference>
<keyword evidence="9" id="KW-1185">Reference proteome</keyword>
<evidence type="ECO:0000259" key="7">
    <source>
        <dbReference type="PROSITE" id="PS50066"/>
    </source>
</evidence>
<organism evidence="8 9">
    <name type="scientific">Erythroxylum novogranatense</name>
    <dbReference type="NCBI Taxonomy" id="1862640"/>
    <lineage>
        <taxon>Eukaryota</taxon>
        <taxon>Viridiplantae</taxon>
        <taxon>Streptophyta</taxon>
        <taxon>Embryophyta</taxon>
        <taxon>Tracheophyta</taxon>
        <taxon>Spermatophyta</taxon>
        <taxon>Magnoliopsida</taxon>
        <taxon>eudicotyledons</taxon>
        <taxon>Gunneridae</taxon>
        <taxon>Pentapetalae</taxon>
        <taxon>rosids</taxon>
        <taxon>fabids</taxon>
        <taxon>Malpighiales</taxon>
        <taxon>Erythroxylaceae</taxon>
        <taxon>Erythroxylum</taxon>
    </lineage>
</organism>
<sequence length="214" mass="24234">MPRTSKGRQKLSMVKIENESNRQVTFSKRRAGLFKKASELSTLCGAESAIIVFSPGKKVFSYGHPSVEAIFDRYLTGNIPPTSGTFQLIEAHRHVRVHELNLKLTQVLNQLEAEKKQGEELDKIRRASQNQCWWEQPIDTLDRTQLELMKVSLEELRNKVANQAEKLLFQTSNPSQILPSTSTIKAPPFDSKYNGFNTNTKPYGYNHGFGSGFC</sequence>
<evidence type="ECO:0000256" key="2">
    <source>
        <dbReference type="ARBA" id="ARBA00023015"/>
    </source>
</evidence>
<dbReference type="Proteomes" id="UP001159364">
    <property type="component" value="Linkage Group LG04"/>
</dbReference>
<accession>A0AAV8TPV3</accession>
<reference evidence="8 9" key="1">
    <citation type="submission" date="2021-09" db="EMBL/GenBank/DDBJ databases">
        <title>Genomic insights and catalytic innovation underlie evolution of tropane alkaloids biosynthesis.</title>
        <authorList>
            <person name="Wang Y.-J."/>
            <person name="Tian T."/>
            <person name="Huang J.-P."/>
            <person name="Huang S.-X."/>
        </authorList>
    </citation>
    <scope>NUCLEOTIDE SEQUENCE [LARGE SCALE GENOMIC DNA]</scope>
    <source>
        <strain evidence="8">KIB-2018</strain>
        <tissue evidence="8">Leaf</tissue>
    </source>
</reference>
<dbReference type="AlphaFoldDB" id="A0AAV8TPV3"/>
<dbReference type="CDD" id="cd00265">
    <property type="entry name" value="MADS_MEF2_like"/>
    <property type="match status" value="1"/>
</dbReference>
<gene>
    <name evidence="8" type="ORF">K2173_023897</name>
</gene>
<dbReference type="GO" id="GO:0000981">
    <property type="term" value="F:DNA-binding transcription factor activity, RNA polymerase II-specific"/>
    <property type="evidence" value="ECO:0007669"/>
    <property type="project" value="TreeGrafter"/>
</dbReference>
<dbReference type="PANTHER" id="PTHR11945:SF776">
    <property type="entry name" value="AGAMOUS-LIKE 50-RELATED"/>
    <property type="match status" value="1"/>
</dbReference>
<dbReference type="InterPro" id="IPR002100">
    <property type="entry name" value="TF_MADSbox"/>
</dbReference>
<evidence type="ECO:0000256" key="3">
    <source>
        <dbReference type="ARBA" id="ARBA00023125"/>
    </source>
</evidence>
<feature type="domain" description="MADS-box" evidence="7">
    <location>
        <begin position="6"/>
        <end position="66"/>
    </location>
</feature>
<evidence type="ECO:0000256" key="5">
    <source>
        <dbReference type="ARBA" id="ARBA00023242"/>
    </source>
</evidence>
<dbReference type="FunFam" id="3.40.1810.10:FF:000006">
    <property type="entry name" value="Agamous-like MADS-box protein AGL62"/>
    <property type="match status" value="1"/>
</dbReference>
<dbReference type="PRINTS" id="PR00404">
    <property type="entry name" value="MADSDOMAIN"/>
</dbReference>
<evidence type="ECO:0000313" key="8">
    <source>
        <dbReference type="EMBL" id="KAJ8768902.1"/>
    </source>
</evidence>
<proteinExistence type="predicted"/>
<comment type="subcellular location">
    <subcellularLocation>
        <location evidence="1">Nucleus</location>
    </subcellularLocation>
</comment>
<keyword evidence="6" id="KW-0175">Coiled coil</keyword>
<evidence type="ECO:0000256" key="4">
    <source>
        <dbReference type="ARBA" id="ARBA00023163"/>
    </source>
</evidence>
<keyword evidence="5" id="KW-0539">Nucleus</keyword>
<dbReference type="PANTHER" id="PTHR11945">
    <property type="entry name" value="MADS BOX PROTEIN"/>
    <property type="match status" value="1"/>
</dbReference>
<evidence type="ECO:0000256" key="6">
    <source>
        <dbReference type="SAM" id="Coils"/>
    </source>
</evidence>
<dbReference type="Pfam" id="PF00319">
    <property type="entry name" value="SRF-TF"/>
    <property type="match status" value="1"/>
</dbReference>
<dbReference type="Gene3D" id="6.10.140.920">
    <property type="match status" value="1"/>
</dbReference>
<dbReference type="SUPFAM" id="SSF55455">
    <property type="entry name" value="SRF-like"/>
    <property type="match status" value="1"/>
</dbReference>
<feature type="coiled-coil region" evidence="6">
    <location>
        <begin position="146"/>
        <end position="173"/>
    </location>
</feature>
<dbReference type="InterPro" id="IPR036879">
    <property type="entry name" value="TF_MADSbox_sf"/>
</dbReference>
<keyword evidence="4" id="KW-0804">Transcription</keyword>
<dbReference type="InterPro" id="IPR033896">
    <property type="entry name" value="MEF2-like_N"/>
</dbReference>
<keyword evidence="2" id="KW-0805">Transcription regulation</keyword>
<evidence type="ECO:0000313" key="9">
    <source>
        <dbReference type="Proteomes" id="UP001159364"/>
    </source>
</evidence>
<dbReference type="GO" id="GO:0000978">
    <property type="term" value="F:RNA polymerase II cis-regulatory region sequence-specific DNA binding"/>
    <property type="evidence" value="ECO:0007669"/>
    <property type="project" value="TreeGrafter"/>
</dbReference>
<name>A0AAV8TPV3_9ROSI</name>